<dbReference type="PANTHER" id="PTHR11347">
    <property type="entry name" value="CYCLIC NUCLEOTIDE PHOSPHODIESTERASE"/>
    <property type="match status" value="1"/>
</dbReference>
<proteinExistence type="predicted"/>
<evidence type="ECO:0000259" key="3">
    <source>
        <dbReference type="PROSITE" id="PS51845"/>
    </source>
</evidence>
<dbReference type="Pfam" id="PF00233">
    <property type="entry name" value="PDEase_I"/>
    <property type="match status" value="1"/>
</dbReference>
<dbReference type="GO" id="GO:0046872">
    <property type="term" value="F:metal ion binding"/>
    <property type="evidence" value="ECO:0007669"/>
    <property type="project" value="UniProtKB-KW"/>
</dbReference>
<keyword evidence="1" id="KW-0479">Metal-binding</keyword>
<evidence type="ECO:0000256" key="2">
    <source>
        <dbReference type="ARBA" id="ARBA00022801"/>
    </source>
</evidence>
<reference evidence="4" key="1">
    <citation type="journal article" date="2014" name="PLoS ONE">
        <title>Transcriptome-Based Identification of ABC Transporters in the Western Tarnished Plant Bug Lygus hesperus.</title>
        <authorList>
            <person name="Hull J.J."/>
            <person name="Chaney K."/>
            <person name="Geib S.M."/>
            <person name="Fabrick J.A."/>
            <person name="Brent C.S."/>
            <person name="Walsh D."/>
            <person name="Lavine L.C."/>
        </authorList>
    </citation>
    <scope>NUCLEOTIDE SEQUENCE</scope>
</reference>
<name>A0A0A9XBN4_LYGHE</name>
<dbReference type="InterPro" id="IPR002073">
    <property type="entry name" value="PDEase_catalytic_dom"/>
</dbReference>
<dbReference type="AlphaFoldDB" id="A0A0A9XBN4"/>
<gene>
    <name evidence="4" type="primary">Pde2a_0</name>
    <name evidence="4" type="ORF">CM83_53949</name>
</gene>
<evidence type="ECO:0000256" key="1">
    <source>
        <dbReference type="ARBA" id="ARBA00022723"/>
    </source>
</evidence>
<dbReference type="GO" id="GO:0004114">
    <property type="term" value="F:3',5'-cyclic-nucleotide phosphodiesterase activity"/>
    <property type="evidence" value="ECO:0007669"/>
    <property type="project" value="InterPro"/>
</dbReference>
<organism evidence="4">
    <name type="scientific">Lygus hesperus</name>
    <name type="common">Western plant bug</name>
    <dbReference type="NCBI Taxonomy" id="30085"/>
    <lineage>
        <taxon>Eukaryota</taxon>
        <taxon>Metazoa</taxon>
        <taxon>Ecdysozoa</taxon>
        <taxon>Arthropoda</taxon>
        <taxon>Hexapoda</taxon>
        <taxon>Insecta</taxon>
        <taxon>Pterygota</taxon>
        <taxon>Neoptera</taxon>
        <taxon>Paraneoptera</taxon>
        <taxon>Hemiptera</taxon>
        <taxon>Heteroptera</taxon>
        <taxon>Panheteroptera</taxon>
        <taxon>Cimicomorpha</taxon>
        <taxon>Miridae</taxon>
        <taxon>Mirini</taxon>
        <taxon>Lygus</taxon>
    </lineage>
</organism>
<sequence>MKTPSSGIVAALHQLGLIDKCDIHVHCLIRFLLYQRRKQLQFPFRNWFHSFCSFQFLYSLIHNNNLIESKSLSEILALSMLLATLCNGCAYGGATHRFQLETGLVLASVYTSPGKRNEIYAVMKSIETMNYPDFNFMPNASASSFREFVELFDAMVLATDLADYTSNMEAFENVDIISKASTNEGKSRFCQLLMVCSKISDHARQWEHALETGNRLYKEYHRSKQPTCSTRILFVPEIDSLAMRAKLQSQFITSICIPTFRALGKVFPDTESYQLNME</sequence>
<dbReference type="GO" id="GO:0007165">
    <property type="term" value="P:signal transduction"/>
    <property type="evidence" value="ECO:0007669"/>
    <property type="project" value="InterPro"/>
</dbReference>
<evidence type="ECO:0000313" key="4">
    <source>
        <dbReference type="EMBL" id="JAG16218.1"/>
    </source>
</evidence>
<protein>
    <submittedName>
        <fullName evidence="4">cGMP-dependent 3',5'-cyclic phosphodiesterase</fullName>
    </submittedName>
</protein>
<reference evidence="4" key="2">
    <citation type="submission" date="2014-07" db="EMBL/GenBank/DDBJ databases">
        <authorList>
            <person name="Hull J."/>
        </authorList>
    </citation>
    <scope>NUCLEOTIDE SEQUENCE</scope>
</reference>
<accession>A0A0A9XBN4</accession>
<dbReference type="InterPro" id="IPR036971">
    <property type="entry name" value="PDEase_catalytic_dom_sf"/>
</dbReference>
<keyword evidence="2" id="KW-0378">Hydrolase</keyword>
<dbReference type="Gene3D" id="1.10.1300.10">
    <property type="entry name" value="3'5'-cyclic nucleotide phosphodiesterase, catalytic domain"/>
    <property type="match status" value="1"/>
</dbReference>
<dbReference type="SUPFAM" id="SSF109604">
    <property type="entry name" value="HD-domain/PDEase-like"/>
    <property type="match status" value="1"/>
</dbReference>
<feature type="non-terminal residue" evidence="4">
    <location>
        <position position="278"/>
    </location>
</feature>
<feature type="domain" description="PDEase" evidence="3">
    <location>
        <begin position="1"/>
        <end position="278"/>
    </location>
</feature>
<dbReference type="PROSITE" id="PS51845">
    <property type="entry name" value="PDEASE_I_2"/>
    <property type="match status" value="1"/>
</dbReference>
<dbReference type="EMBL" id="GBHO01027386">
    <property type="protein sequence ID" value="JAG16218.1"/>
    <property type="molecule type" value="Transcribed_RNA"/>
</dbReference>